<dbReference type="Proteomes" id="UP000238479">
    <property type="component" value="Chromosome 6"/>
</dbReference>
<sequence length="92" mass="10141">MSLAALLSQKRFIACLDLNPKSFSKLRSHNISQTPWAIPLYSASALDLATTFCFLLLHVTRLPPTNVKYPEVDLLSVIHPAQSASIYPATSK</sequence>
<evidence type="ECO:0000313" key="1">
    <source>
        <dbReference type="EMBL" id="PRQ27612.1"/>
    </source>
</evidence>
<keyword evidence="2" id="KW-1185">Reference proteome</keyword>
<reference evidence="1 2" key="1">
    <citation type="journal article" date="2018" name="Nat. Genet.">
        <title>The Rosa genome provides new insights in the design of modern roses.</title>
        <authorList>
            <person name="Bendahmane M."/>
        </authorList>
    </citation>
    <scope>NUCLEOTIDE SEQUENCE [LARGE SCALE GENOMIC DNA]</scope>
    <source>
        <strain evidence="2">cv. Old Blush</strain>
    </source>
</reference>
<proteinExistence type="predicted"/>
<evidence type="ECO:0000313" key="2">
    <source>
        <dbReference type="Proteomes" id="UP000238479"/>
    </source>
</evidence>
<accession>A0A2P6Q0B0</accession>
<comment type="caution">
    <text evidence="1">The sequence shown here is derived from an EMBL/GenBank/DDBJ whole genome shotgun (WGS) entry which is preliminary data.</text>
</comment>
<gene>
    <name evidence="1" type="ORF">RchiOBHm_Chr6g0307111</name>
</gene>
<protein>
    <submittedName>
        <fullName evidence="1">Uncharacterized protein</fullName>
    </submittedName>
</protein>
<dbReference type="AlphaFoldDB" id="A0A2P6Q0B0"/>
<dbReference type="EMBL" id="PDCK01000044">
    <property type="protein sequence ID" value="PRQ27612.1"/>
    <property type="molecule type" value="Genomic_DNA"/>
</dbReference>
<dbReference type="Gramene" id="PRQ27612">
    <property type="protein sequence ID" value="PRQ27612"/>
    <property type="gene ID" value="RchiOBHm_Chr6g0307111"/>
</dbReference>
<name>A0A2P6Q0B0_ROSCH</name>
<organism evidence="1 2">
    <name type="scientific">Rosa chinensis</name>
    <name type="common">China rose</name>
    <dbReference type="NCBI Taxonomy" id="74649"/>
    <lineage>
        <taxon>Eukaryota</taxon>
        <taxon>Viridiplantae</taxon>
        <taxon>Streptophyta</taxon>
        <taxon>Embryophyta</taxon>
        <taxon>Tracheophyta</taxon>
        <taxon>Spermatophyta</taxon>
        <taxon>Magnoliopsida</taxon>
        <taxon>eudicotyledons</taxon>
        <taxon>Gunneridae</taxon>
        <taxon>Pentapetalae</taxon>
        <taxon>rosids</taxon>
        <taxon>fabids</taxon>
        <taxon>Rosales</taxon>
        <taxon>Rosaceae</taxon>
        <taxon>Rosoideae</taxon>
        <taxon>Rosoideae incertae sedis</taxon>
        <taxon>Rosa</taxon>
    </lineage>
</organism>